<evidence type="ECO:0000256" key="1">
    <source>
        <dbReference type="SAM" id="Phobius"/>
    </source>
</evidence>
<keyword evidence="1" id="KW-0812">Transmembrane</keyword>
<feature type="transmembrane region" description="Helical" evidence="1">
    <location>
        <begin position="26"/>
        <end position="49"/>
    </location>
</feature>
<accession>A0A5K1JTN3</accession>
<dbReference type="EC" id="3.1.1.3" evidence="2"/>
<evidence type="ECO:0000313" key="2">
    <source>
        <dbReference type="EMBL" id="VWO94089.1"/>
    </source>
</evidence>
<proteinExistence type="predicted"/>
<dbReference type="GO" id="GO:0004806">
    <property type="term" value="F:triacylglycerol lipase activity"/>
    <property type="evidence" value="ECO:0007669"/>
    <property type="project" value="UniProtKB-EC"/>
</dbReference>
<reference evidence="2" key="1">
    <citation type="submission" date="2019-10" db="EMBL/GenBank/DDBJ databases">
        <authorList>
            <person name="Nor Muhammad N."/>
        </authorList>
    </citation>
    <scope>NUCLEOTIDE SEQUENCE</scope>
</reference>
<organism evidence="2">
    <name type="scientific">Ganoderma boninense</name>
    <dbReference type="NCBI Taxonomy" id="34458"/>
    <lineage>
        <taxon>Eukaryota</taxon>
        <taxon>Fungi</taxon>
        <taxon>Dikarya</taxon>
        <taxon>Basidiomycota</taxon>
        <taxon>Agaricomycotina</taxon>
        <taxon>Agaricomycetes</taxon>
        <taxon>Polyporales</taxon>
        <taxon>Polyporaceae</taxon>
        <taxon>Ganoderma</taxon>
    </lineage>
</organism>
<gene>
    <name evidence="2" type="primary">I1RFN8</name>
</gene>
<keyword evidence="1" id="KW-0472">Membrane</keyword>
<name>A0A5K1JTN3_9APHY</name>
<dbReference type="EMBL" id="LR723769">
    <property type="protein sequence ID" value="VWO94089.1"/>
    <property type="molecule type" value="Genomic_DNA"/>
</dbReference>
<dbReference type="AlphaFoldDB" id="A0A5K1JTN3"/>
<protein>
    <submittedName>
        <fullName evidence="2">Lipase ATG15 )</fullName>
        <ecNumber evidence="2">3.1.1.3</ecNumber>
    </submittedName>
</protein>
<sequence>MIDIVLSRTKLTHIPSVAAFLSSINLFFSGCFVPILAIYPTIIICIVALNRSPIDGGLACATPSSLSANLLPSIVFEDPSKTSSSSGGSAIPSASEDHSIIASIASHTSDTPVCGTDKVVRV</sequence>
<keyword evidence="1" id="KW-1133">Transmembrane helix</keyword>
<keyword evidence="2" id="KW-0378">Hydrolase</keyword>